<keyword evidence="3" id="KW-1185">Reference proteome</keyword>
<evidence type="ECO:0000256" key="1">
    <source>
        <dbReference type="SAM" id="MobiDB-lite"/>
    </source>
</evidence>
<feature type="compositionally biased region" description="Acidic residues" evidence="1">
    <location>
        <begin position="46"/>
        <end position="57"/>
    </location>
</feature>
<gene>
    <name evidence="2" type="ORF">Taro_038776</name>
</gene>
<dbReference type="AlphaFoldDB" id="A0A843WTN9"/>
<feature type="compositionally biased region" description="Basic residues" evidence="1">
    <location>
        <begin position="23"/>
        <end position="37"/>
    </location>
</feature>
<dbReference type="EMBL" id="NMUH01003507">
    <property type="protein sequence ID" value="MQM05960.1"/>
    <property type="molecule type" value="Genomic_DNA"/>
</dbReference>
<feature type="compositionally biased region" description="Basic and acidic residues" evidence="1">
    <location>
        <begin position="107"/>
        <end position="120"/>
    </location>
</feature>
<name>A0A843WTN9_COLES</name>
<feature type="compositionally biased region" description="Polar residues" evidence="1">
    <location>
        <begin position="62"/>
        <end position="79"/>
    </location>
</feature>
<protein>
    <submittedName>
        <fullName evidence="2">Uncharacterized protein</fullName>
    </submittedName>
</protein>
<organism evidence="2 3">
    <name type="scientific">Colocasia esculenta</name>
    <name type="common">Wild taro</name>
    <name type="synonym">Arum esculentum</name>
    <dbReference type="NCBI Taxonomy" id="4460"/>
    <lineage>
        <taxon>Eukaryota</taxon>
        <taxon>Viridiplantae</taxon>
        <taxon>Streptophyta</taxon>
        <taxon>Embryophyta</taxon>
        <taxon>Tracheophyta</taxon>
        <taxon>Spermatophyta</taxon>
        <taxon>Magnoliopsida</taxon>
        <taxon>Liliopsida</taxon>
        <taxon>Araceae</taxon>
        <taxon>Aroideae</taxon>
        <taxon>Colocasieae</taxon>
        <taxon>Colocasia</taxon>
    </lineage>
</organism>
<reference evidence="2" key="1">
    <citation type="submission" date="2017-07" db="EMBL/GenBank/DDBJ databases">
        <title>Taro Niue Genome Assembly and Annotation.</title>
        <authorList>
            <person name="Atibalentja N."/>
            <person name="Keating K."/>
            <person name="Fields C.J."/>
        </authorList>
    </citation>
    <scope>NUCLEOTIDE SEQUENCE</scope>
    <source>
        <strain evidence="2">Niue_2</strain>
        <tissue evidence="2">Leaf</tissue>
    </source>
</reference>
<accession>A0A843WTN9</accession>
<dbReference type="Proteomes" id="UP000652761">
    <property type="component" value="Unassembled WGS sequence"/>
</dbReference>
<evidence type="ECO:0000313" key="3">
    <source>
        <dbReference type="Proteomes" id="UP000652761"/>
    </source>
</evidence>
<feature type="region of interest" description="Disordered" evidence="1">
    <location>
        <begin position="1"/>
        <end position="120"/>
    </location>
</feature>
<sequence>MSHLGELDDVSLLPEFETPPTLKRQKKATGARVRSKQHGINITDFETIEEDDDETMEPSDNLVYQTSNDSASKTSTPSEGSDHGGDVSNAQPPSRPPEYIVFIGEEDFTHATQDERHGSR</sequence>
<evidence type="ECO:0000313" key="2">
    <source>
        <dbReference type="EMBL" id="MQM05960.1"/>
    </source>
</evidence>
<proteinExistence type="predicted"/>
<comment type="caution">
    <text evidence="2">The sequence shown here is derived from an EMBL/GenBank/DDBJ whole genome shotgun (WGS) entry which is preliminary data.</text>
</comment>